<keyword evidence="1" id="KW-0175">Coiled coil</keyword>
<reference evidence="3 4" key="1">
    <citation type="submission" date="2024-01" db="EMBL/GenBank/DDBJ databases">
        <title>A draft genome for the cacao thread blight pathogen Marasmiellus scandens.</title>
        <authorList>
            <person name="Baruah I.K."/>
            <person name="Leung J."/>
            <person name="Bukari Y."/>
            <person name="Amoako-Attah I."/>
            <person name="Meinhardt L.W."/>
            <person name="Bailey B.A."/>
            <person name="Cohen S.P."/>
        </authorList>
    </citation>
    <scope>NUCLEOTIDE SEQUENCE [LARGE SCALE GENOMIC DNA]</scope>
    <source>
        <strain evidence="3 4">GH-19</strain>
    </source>
</reference>
<sequence>MSTLDSQTLGLNPLPANTLSSDAPLDALPSKVPISQVRPLGGQSADIRVYMMQKEVGWLKQEIEDLQQEARRVREEEQKSVIENAETARQLLLLQKNLAEARQRSLDLEVKHFQNLYRITRAATETVGEQLSLAQISETRALNENAQLSLKIRNLSGENEMLKYQIRKFVTRFENIRGFIKEFIAALEKAPGSEPSTATCVTSVEGKCGLAALGSDNIVSILNWISAAMEEENDNMSGEVKGCEQDSEEKDERCYEED</sequence>
<feature type="compositionally biased region" description="Acidic residues" evidence="2">
    <location>
        <begin position="245"/>
        <end position="258"/>
    </location>
</feature>
<feature type="coiled-coil region" evidence="1">
    <location>
        <begin position="56"/>
        <end position="111"/>
    </location>
</feature>
<keyword evidence="4" id="KW-1185">Reference proteome</keyword>
<evidence type="ECO:0000256" key="1">
    <source>
        <dbReference type="SAM" id="Coils"/>
    </source>
</evidence>
<feature type="region of interest" description="Disordered" evidence="2">
    <location>
        <begin position="233"/>
        <end position="258"/>
    </location>
</feature>
<proteinExistence type="predicted"/>
<accession>A0ABR1IYN0</accession>
<comment type="caution">
    <text evidence="3">The sequence shown here is derived from an EMBL/GenBank/DDBJ whole genome shotgun (WGS) entry which is preliminary data.</text>
</comment>
<feature type="compositionally biased region" description="Polar residues" evidence="2">
    <location>
        <begin position="1"/>
        <end position="21"/>
    </location>
</feature>
<feature type="region of interest" description="Disordered" evidence="2">
    <location>
        <begin position="1"/>
        <end position="22"/>
    </location>
</feature>
<dbReference type="Proteomes" id="UP001498398">
    <property type="component" value="Unassembled WGS sequence"/>
</dbReference>
<organism evidence="3 4">
    <name type="scientific">Marasmiellus scandens</name>
    <dbReference type="NCBI Taxonomy" id="2682957"/>
    <lineage>
        <taxon>Eukaryota</taxon>
        <taxon>Fungi</taxon>
        <taxon>Dikarya</taxon>
        <taxon>Basidiomycota</taxon>
        <taxon>Agaricomycotina</taxon>
        <taxon>Agaricomycetes</taxon>
        <taxon>Agaricomycetidae</taxon>
        <taxon>Agaricales</taxon>
        <taxon>Marasmiineae</taxon>
        <taxon>Omphalotaceae</taxon>
        <taxon>Marasmiellus</taxon>
    </lineage>
</organism>
<name>A0ABR1IYN0_9AGAR</name>
<dbReference type="EMBL" id="JBANRG010000049">
    <property type="protein sequence ID" value="KAK7444759.1"/>
    <property type="molecule type" value="Genomic_DNA"/>
</dbReference>
<protein>
    <submittedName>
        <fullName evidence="3">Uncharacterized protein</fullName>
    </submittedName>
</protein>
<evidence type="ECO:0000313" key="3">
    <source>
        <dbReference type="EMBL" id="KAK7444759.1"/>
    </source>
</evidence>
<evidence type="ECO:0000256" key="2">
    <source>
        <dbReference type="SAM" id="MobiDB-lite"/>
    </source>
</evidence>
<gene>
    <name evidence="3" type="ORF">VKT23_015076</name>
</gene>
<evidence type="ECO:0000313" key="4">
    <source>
        <dbReference type="Proteomes" id="UP001498398"/>
    </source>
</evidence>